<dbReference type="Proteomes" id="UP001314263">
    <property type="component" value="Unassembled WGS sequence"/>
</dbReference>
<dbReference type="PANTHER" id="PTHR48051:SF1">
    <property type="entry name" value="RAS SUPPRESSOR PROTEIN 1"/>
    <property type="match status" value="1"/>
</dbReference>
<dbReference type="GO" id="GO:0005930">
    <property type="term" value="C:axoneme"/>
    <property type="evidence" value="ECO:0007669"/>
    <property type="project" value="UniProtKB-SubCell"/>
</dbReference>
<name>A0AAV1IKX7_9CHLO</name>
<proteinExistence type="predicted"/>
<evidence type="ECO:0000256" key="2">
    <source>
        <dbReference type="ARBA" id="ARBA00022614"/>
    </source>
</evidence>
<reference evidence="4 5" key="1">
    <citation type="submission" date="2023-10" db="EMBL/GenBank/DDBJ databases">
        <authorList>
            <person name="Maclean D."/>
            <person name="Macfadyen A."/>
        </authorList>
    </citation>
    <scope>NUCLEOTIDE SEQUENCE [LARGE SCALE GENOMIC DNA]</scope>
</reference>
<dbReference type="Pfam" id="PF00560">
    <property type="entry name" value="LRR_1"/>
    <property type="match status" value="1"/>
</dbReference>
<dbReference type="Pfam" id="PF12799">
    <property type="entry name" value="LRR_4"/>
    <property type="match status" value="1"/>
</dbReference>
<evidence type="ECO:0000256" key="1">
    <source>
        <dbReference type="ARBA" id="ARBA00004430"/>
    </source>
</evidence>
<comment type="subcellular location">
    <subcellularLocation>
        <location evidence="1">Cytoplasm</location>
        <location evidence="1">Cytoskeleton</location>
        <location evidence="1">Cilium axoneme</location>
    </subcellularLocation>
</comment>
<dbReference type="InterPro" id="IPR001611">
    <property type="entry name" value="Leu-rich_rpt"/>
</dbReference>
<dbReference type="SMART" id="SM00369">
    <property type="entry name" value="LRR_TYP"/>
    <property type="match status" value="13"/>
</dbReference>
<gene>
    <name evidence="4" type="ORF">CVIRNUC_009797</name>
</gene>
<evidence type="ECO:0000313" key="4">
    <source>
        <dbReference type="EMBL" id="CAK0786583.1"/>
    </source>
</evidence>
<dbReference type="PROSITE" id="PS51450">
    <property type="entry name" value="LRR"/>
    <property type="match status" value="3"/>
</dbReference>
<protein>
    <submittedName>
        <fullName evidence="4">Uncharacterized protein</fullName>
    </submittedName>
</protein>
<evidence type="ECO:0000256" key="3">
    <source>
        <dbReference type="ARBA" id="ARBA00022737"/>
    </source>
</evidence>
<sequence length="609" mass="65052">MRTSKASRTQQPFVDVQEPGKGKALLHVLADGRNTGHYKLSERKLTEVPEVWQATAASDECPGRWWEAVDTVVLDVSCNSIQSVPAEISRLSDTLQTLNLSHNPIEEIPGHISALQQLKLLDVSGMALAQLPDELAGLPSLNRLLCQGNALTALPEGLGQHQSRLQHINCSSNRLQQLPPGLQGASALLSLGAARNALPNLQPALLGAWAQLTSLDVSHNRLCALPESMSGLGRLARLHASYNSLEGLPEGIGGMTSLVELVLGNNSIGSLPPAVSELQALKTLDLRVNRLTAFPEAACGLKLALLDLTDNDLTALPPQLGLMTSLRALPLSGNPLRGLRGTQPVAEILRTLANRLEEVPGAEERRDSATYQEIRIPEGARSIDLKARGLQQVPDQVWASAAGLQRLDLSSNMIAALPALQLAACTALQMLCLSSNAFTDWPLPASRLPSLRQLDLSGNGRLLSAPLDALQCCAGTLQELDLSGVPAACSLDVRPLTQLQSLSMVRCSLTAVPAGVCSCARLRQLDLSSNSILEVREDVTKLTALEELNLTNNNIGSLPPKLGLLGEKLRVLRIEGNPLRSIRRSILDKGTAAVLSYLQSRVPVQSLAP</sequence>
<organism evidence="4 5">
    <name type="scientific">Coccomyxa viridis</name>
    <dbReference type="NCBI Taxonomy" id="1274662"/>
    <lineage>
        <taxon>Eukaryota</taxon>
        <taxon>Viridiplantae</taxon>
        <taxon>Chlorophyta</taxon>
        <taxon>core chlorophytes</taxon>
        <taxon>Trebouxiophyceae</taxon>
        <taxon>Trebouxiophyceae incertae sedis</taxon>
        <taxon>Coccomyxaceae</taxon>
        <taxon>Coccomyxa</taxon>
    </lineage>
</organism>
<dbReference type="Pfam" id="PF13855">
    <property type="entry name" value="LRR_8"/>
    <property type="match status" value="3"/>
</dbReference>
<evidence type="ECO:0000313" key="5">
    <source>
        <dbReference type="Proteomes" id="UP001314263"/>
    </source>
</evidence>
<dbReference type="SUPFAM" id="SSF52058">
    <property type="entry name" value="L domain-like"/>
    <property type="match status" value="2"/>
</dbReference>
<dbReference type="AlphaFoldDB" id="A0AAV1IKX7"/>
<keyword evidence="3" id="KW-0677">Repeat</keyword>
<keyword evidence="2" id="KW-0433">Leucine-rich repeat</keyword>
<dbReference type="InterPro" id="IPR025875">
    <property type="entry name" value="Leu-rich_rpt_4"/>
</dbReference>
<dbReference type="PANTHER" id="PTHR48051">
    <property type="match status" value="1"/>
</dbReference>
<dbReference type="InterPro" id="IPR032675">
    <property type="entry name" value="LRR_dom_sf"/>
</dbReference>
<dbReference type="InterPro" id="IPR050216">
    <property type="entry name" value="LRR_domain-containing"/>
</dbReference>
<dbReference type="Gene3D" id="3.80.10.10">
    <property type="entry name" value="Ribonuclease Inhibitor"/>
    <property type="match status" value="5"/>
</dbReference>
<comment type="caution">
    <text evidence="4">The sequence shown here is derived from an EMBL/GenBank/DDBJ whole genome shotgun (WGS) entry which is preliminary data.</text>
</comment>
<accession>A0AAV1IKX7</accession>
<keyword evidence="5" id="KW-1185">Reference proteome</keyword>
<dbReference type="InterPro" id="IPR003591">
    <property type="entry name" value="Leu-rich_rpt_typical-subtyp"/>
</dbReference>
<dbReference type="SMART" id="SM00364">
    <property type="entry name" value="LRR_BAC"/>
    <property type="match status" value="8"/>
</dbReference>
<dbReference type="EMBL" id="CAUYUE010000015">
    <property type="protein sequence ID" value="CAK0786583.1"/>
    <property type="molecule type" value="Genomic_DNA"/>
</dbReference>